<dbReference type="InterPro" id="IPR001763">
    <property type="entry name" value="Rhodanese-like_dom"/>
</dbReference>
<name>A0A2S0MS56_9RHOB</name>
<organism evidence="2 3">
    <name type="scientific">Pukyongiella litopenaei</name>
    <dbReference type="NCBI Taxonomy" id="2605946"/>
    <lineage>
        <taxon>Bacteria</taxon>
        <taxon>Pseudomonadati</taxon>
        <taxon>Pseudomonadota</taxon>
        <taxon>Alphaproteobacteria</taxon>
        <taxon>Rhodobacterales</taxon>
        <taxon>Paracoccaceae</taxon>
        <taxon>Pukyongiella</taxon>
    </lineage>
</organism>
<feature type="domain" description="Rhodanese" evidence="1">
    <location>
        <begin position="266"/>
        <end position="303"/>
    </location>
</feature>
<dbReference type="InterPro" id="IPR036873">
    <property type="entry name" value="Rhodanese-like_dom_sf"/>
</dbReference>
<dbReference type="Gene3D" id="3.40.50.720">
    <property type="entry name" value="NAD(P)-binding Rossmann-like Domain"/>
    <property type="match status" value="1"/>
</dbReference>
<gene>
    <name evidence="2" type="ORF">C6Y53_14100</name>
</gene>
<dbReference type="CDD" id="cd00757">
    <property type="entry name" value="ThiF_MoeB_HesA_family"/>
    <property type="match status" value="1"/>
</dbReference>
<dbReference type="GO" id="GO:0004792">
    <property type="term" value="F:thiosulfate-cyanide sulfurtransferase activity"/>
    <property type="evidence" value="ECO:0007669"/>
    <property type="project" value="TreeGrafter"/>
</dbReference>
<dbReference type="PANTHER" id="PTHR10953:SF102">
    <property type="entry name" value="ADENYLYLTRANSFERASE AND SULFURTRANSFERASE MOCS3"/>
    <property type="match status" value="1"/>
</dbReference>
<evidence type="ECO:0000313" key="3">
    <source>
        <dbReference type="Proteomes" id="UP000237655"/>
    </source>
</evidence>
<dbReference type="Pfam" id="PF00899">
    <property type="entry name" value="ThiF"/>
    <property type="match status" value="1"/>
</dbReference>
<dbReference type="PANTHER" id="PTHR10953">
    <property type="entry name" value="UBIQUITIN-ACTIVATING ENZYME E1"/>
    <property type="match status" value="1"/>
</dbReference>
<dbReference type="GO" id="GO:0005829">
    <property type="term" value="C:cytosol"/>
    <property type="evidence" value="ECO:0007669"/>
    <property type="project" value="TreeGrafter"/>
</dbReference>
<dbReference type="GO" id="GO:0008146">
    <property type="term" value="F:sulfotransferase activity"/>
    <property type="evidence" value="ECO:0007669"/>
    <property type="project" value="TreeGrafter"/>
</dbReference>
<dbReference type="Proteomes" id="UP000237655">
    <property type="component" value="Chromosome"/>
</dbReference>
<keyword evidence="3" id="KW-1185">Reference proteome</keyword>
<dbReference type="EMBL" id="CP027665">
    <property type="protein sequence ID" value="AVO38714.1"/>
    <property type="molecule type" value="Genomic_DNA"/>
</dbReference>
<dbReference type="AlphaFoldDB" id="A0A2S0MS56"/>
<dbReference type="SUPFAM" id="SSF69572">
    <property type="entry name" value="Activating enzymes of the ubiquitin-like proteins"/>
    <property type="match status" value="1"/>
</dbReference>
<dbReference type="InterPro" id="IPR000594">
    <property type="entry name" value="ThiF_NAD_FAD-bd"/>
</dbReference>
<dbReference type="SUPFAM" id="SSF52821">
    <property type="entry name" value="Rhodanese/Cell cycle control phosphatase"/>
    <property type="match status" value="1"/>
</dbReference>
<reference evidence="3" key="1">
    <citation type="submission" date="2018-03" db="EMBL/GenBank/DDBJ databases">
        <title>Genomic analysis of the strain SH-1 isolated from shrimp intestine.</title>
        <authorList>
            <person name="Kim Y.-S."/>
            <person name="Kim S.-E."/>
            <person name="Kim K.-H."/>
        </authorList>
    </citation>
    <scope>NUCLEOTIDE SEQUENCE [LARGE SCALE GENOMIC DNA]</scope>
    <source>
        <strain evidence="3">SH-1</strain>
    </source>
</reference>
<evidence type="ECO:0000313" key="2">
    <source>
        <dbReference type="EMBL" id="AVO38714.1"/>
    </source>
</evidence>
<dbReference type="RefSeq" id="WP_106473025.1">
    <property type="nucleotide sequence ID" value="NZ_CP027665.1"/>
</dbReference>
<dbReference type="CDD" id="cd00158">
    <property type="entry name" value="RHOD"/>
    <property type="match status" value="1"/>
</dbReference>
<dbReference type="GO" id="GO:0008641">
    <property type="term" value="F:ubiquitin-like modifier activating enzyme activity"/>
    <property type="evidence" value="ECO:0007669"/>
    <property type="project" value="InterPro"/>
</dbReference>
<protein>
    <submittedName>
        <fullName evidence="2">HesA/MoeB/ThiF family protein</fullName>
    </submittedName>
</protein>
<dbReference type="KEGG" id="thas:C6Y53_14100"/>
<dbReference type="PROSITE" id="PS50206">
    <property type="entry name" value="RHODANESE_3"/>
    <property type="match status" value="1"/>
</dbReference>
<accession>A0A2S0MS56</accession>
<sequence length="304" mass="30952">MTRYARQTCLPGIGPGGQARLAAARVLVVGAGGLGAALLPLLAGAGVGYLRLIDPDVVEASNLHRQTLFRMSDLGRAKAEVAAETLAGLNPDCEISPCVARLDPVSARGELAGADLVIDAADSFAVTYALSDLCHAAARPLISASVLARQGYVGGFCGGAPSLRAVFPDLPGRLGSCATNGVMGPVVATLGAVQAQMALAVLLDHDPSPLGQLLSMDLATWRLTGFRFDGAAEPATPTPAILSRSQVAAGDLVIDLRENQLPAPAPRPDQRVVFVCSTGLRAWRAARALGASGHAAVAIIGDGA</sequence>
<dbReference type="InterPro" id="IPR035985">
    <property type="entry name" value="Ubiquitin-activating_enz"/>
</dbReference>
<dbReference type="GO" id="GO:0016779">
    <property type="term" value="F:nucleotidyltransferase activity"/>
    <property type="evidence" value="ECO:0007669"/>
    <property type="project" value="TreeGrafter"/>
</dbReference>
<evidence type="ECO:0000259" key="1">
    <source>
        <dbReference type="PROSITE" id="PS50206"/>
    </source>
</evidence>
<proteinExistence type="predicted"/>
<dbReference type="InterPro" id="IPR045886">
    <property type="entry name" value="ThiF/MoeB/HesA"/>
</dbReference>